<accession>A0A2G5BA89</accession>
<dbReference type="EMBL" id="KZ303503">
    <property type="protein sequence ID" value="PIA15924.1"/>
    <property type="molecule type" value="Genomic_DNA"/>
</dbReference>
<reference evidence="1 2" key="1">
    <citation type="journal article" date="2015" name="Genome Biol. Evol.">
        <title>Phylogenomic analyses indicate that early fungi evolved digesting cell walls of algal ancestors of land plants.</title>
        <authorList>
            <person name="Chang Y."/>
            <person name="Wang S."/>
            <person name="Sekimoto S."/>
            <person name="Aerts A.L."/>
            <person name="Choi C."/>
            <person name="Clum A."/>
            <person name="LaButti K.M."/>
            <person name="Lindquist E.A."/>
            <person name="Yee Ngan C."/>
            <person name="Ohm R.A."/>
            <person name="Salamov A.A."/>
            <person name="Grigoriev I.V."/>
            <person name="Spatafora J.W."/>
            <person name="Berbee M.L."/>
        </authorList>
    </citation>
    <scope>NUCLEOTIDE SEQUENCE [LARGE SCALE GENOMIC DNA]</scope>
    <source>
        <strain evidence="1 2">NRRL 1564</strain>
    </source>
</reference>
<evidence type="ECO:0000313" key="2">
    <source>
        <dbReference type="Proteomes" id="UP000242474"/>
    </source>
</evidence>
<keyword evidence="2" id="KW-1185">Reference proteome</keyword>
<name>A0A2G5BA89_COERN</name>
<dbReference type="OrthoDB" id="5591094at2759"/>
<sequence>MSWMRFPSPGFSFSTKFFIDLTPDITQTEHTYPSKIQQHFNILFTHLTNMVHIVREMFWRLHEVFQFTSKTTPQSGVCVEAGNQRNPAFKSKPRCLSRTSCHNNSFCTSVKRKIQCFRRPKTAAVLEVIPYDPIDEIVSMYSNMPESDPNAMIIHREDQAHRHYLDMLMRNEMMETRMMRSMQPTRSCFKNPMRRCGKHPHMQKKHVHFDEVVRIEFI</sequence>
<proteinExistence type="predicted"/>
<dbReference type="Proteomes" id="UP000242474">
    <property type="component" value="Unassembled WGS sequence"/>
</dbReference>
<protein>
    <submittedName>
        <fullName evidence="1">Uncharacterized protein</fullName>
    </submittedName>
</protein>
<dbReference type="AlphaFoldDB" id="A0A2G5BA89"/>
<gene>
    <name evidence="1" type="ORF">COEREDRAFT_87419</name>
</gene>
<evidence type="ECO:0000313" key="1">
    <source>
        <dbReference type="EMBL" id="PIA15924.1"/>
    </source>
</evidence>
<organism evidence="1 2">
    <name type="scientific">Coemansia reversa (strain ATCC 12441 / NRRL 1564)</name>
    <dbReference type="NCBI Taxonomy" id="763665"/>
    <lineage>
        <taxon>Eukaryota</taxon>
        <taxon>Fungi</taxon>
        <taxon>Fungi incertae sedis</taxon>
        <taxon>Zoopagomycota</taxon>
        <taxon>Kickxellomycotina</taxon>
        <taxon>Kickxellomycetes</taxon>
        <taxon>Kickxellales</taxon>
        <taxon>Kickxellaceae</taxon>
        <taxon>Coemansia</taxon>
    </lineage>
</organism>